<sequence length="202" mass="21981">MSKTIIVQHCTPVVICLKKPRLKSPKPLLQVALLQETVRRECQERGDLTVALARAREQPEQGQRRSPAPPRPLPSRPQHAAQERPGSLGGEERGVPPRDPGADSHARHSRKPQQNPSPPPHGGEGGRARGTAWREDGGEGAGEAGRWGEKGKGKEEGEREKEGEARGKGRPSVGNLPRLRASGATREIQRKVSLMMGRTDRA</sequence>
<feature type="compositionally biased region" description="Basic and acidic residues" evidence="1">
    <location>
        <begin position="90"/>
        <end position="106"/>
    </location>
</feature>
<gene>
    <name evidence="2" type="ORF">NHX12_008967</name>
</gene>
<feature type="compositionally biased region" description="Basic and acidic residues" evidence="1">
    <location>
        <begin position="146"/>
        <end position="167"/>
    </location>
</feature>
<comment type="caution">
    <text evidence="2">The sequence shown here is derived from an EMBL/GenBank/DDBJ whole genome shotgun (WGS) entry which is preliminary data.</text>
</comment>
<dbReference type="Proteomes" id="UP001148018">
    <property type="component" value="Unassembled WGS sequence"/>
</dbReference>
<dbReference type="OrthoDB" id="8962532at2759"/>
<proteinExistence type="predicted"/>
<dbReference type="EMBL" id="JANIIK010000114">
    <property type="protein sequence ID" value="KAJ3591020.1"/>
    <property type="molecule type" value="Genomic_DNA"/>
</dbReference>
<feature type="compositionally biased region" description="Basic and acidic residues" evidence="1">
    <location>
        <begin position="124"/>
        <end position="137"/>
    </location>
</feature>
<keyword evidence="3" id="KW-1185">Reference proteome</keyword>
<dbReference type="AlphaFoldDB" id="A0A9Q0DPW0"/>
<accession>A0A9Q0DPW0</accession>
<organism evidence="2 3">
    <name type="scientific">Muraenolepis orangiensis</name>
    <name type="common">Patagonian moray cod</name>
    <dbReference type="NCBI Taxonomy" id="630683"/>
    <lineage>
        <taxon>Eukaryota</taxon>
        <taxon>Metazoa</taxon>
        <taxon>Chordata</taxon>
        <taxon>Craniata</taxon>
        <taxon>Vertebrata</taxon>
        <taxon>Euteleostomi</taxon>
        <taxon>Actinopterygii</taxon>
        <taxon>Neopterygii</taxon>
        <taxon>Teleostei</taxon>
        <taxon>Neoteleostei</taxon>
        <taxon>Acanthomorphata</taxon>
        <taxon>Zeiogadaria</taxon>
        <taxon>Gadariae</taxon>
        <taxon>Gadiformes</taxon>
        <taxon>Muraenolepidoidei</taxon>
        <taxon>Muraenolepididae</taxon>
        <taxon>Muraenolepis</taxon>
    </lineage>
</organism>
<evidence type="ECO:0000313" key="2">
    <source>
        <dbReference type="EMBL" id="KAJ3591020.1"/>
    </source>
</evidence>
<feature type="compositionally biased region" description="Basic and acidic residues" evidence="1">
    <location>
        <begin position="54"/>
        <end position="63"/>
    </location>
</feature>
<reference evidence="2" key="1">
    <citation type="submission" date="2022-07" db="EMBL/GenBank/DDBJ databases">
        <title>Chromosome-level genome of Muraenolepis orangiensis.</title>
        <authorList>
            <person name="Kim J."/>
        </authorList>
    </citation>
    <scope>NUCLEOTIDE SEQUENCE</scope>
    <source>
        <strain evidence="2">KU_S4_2022</strain>
        <tissue evidence="2">Muscle</tissue>
    </source>
</reference>
<protein>
    <submittedName>
        <fullName evidence="2">Uncharacterized protein</fullName>
    </submittedName>
</protein>
<evidence type="ECO:0000313" key="3">
    <source>
        <dbReference type="Proteomes" id="UP001148018"/>
    </source>
</evidence>
<name>A0A9Q0DPW0_9TELE</name>
<evidence type="ECO:0000256" key="1">
    <source>
        <dbReference type="SAM" id="MobiDB-lite"/>
    </source>
</evidence>
<feature type="region of interest" description="Disordered" evidence="1">
    <location>
        <begin position="51"/>
        <end position="202"/>
    </location>
</feature>